<evidence type="ECO:0000259" key="4">
    <source>
        <dbReference type="Pfam" id="PF00535"/>
    </source>
</evidence>
<dbReference type="EMBL" id="AP017470">
    <property type="protein sequence ID" value="BBB33397.1"/>
    <property type="molecule type" value="Genomic_DNA"/>
</dbReference>
<dbReference type="KEGG" id="thyd:TTHT_1946"/>
<protein>
    <submittedName>
        <fullName evidence="5">Family 2 glycosyl transferase</fullName>
    </submittedName>
</protein>
<comment type="similarity">
    <text evidence="1">Belongs to the glycosyltransferase 2 family.</text>
</comment>
<proteinExistence type="inferred from homology"/>
<dbReference type="Proteomes" id="UP000595564">
    <property type="component" value="Chromosome"/>
</dbReference>
<accession>A0A7R6PNL0</accession>
<dbReference type="AlphaFoldDB" id="A0A7R6PNL0"/>
<keyword evidence="2" id="KW-0328">Glycosyltransferase</keyword>
<dbReference type="InterPro" id="IPR001173">
    <property type="entry name" value="Glyco_trans_2-like"/>
</dbReference>
<evidence type="ECO:0000256" key="2">
    <source>
        <dbReference type="ARBA" id="ARBA00022676"/>
    </source>
</evidence>
<evidence type="ECO:0000313" key="5">
    <source>
        <dbReference type="EMBL" id="BBB33397.1"/>
    </source>
</evidence>
<name>A0A7R6PNL0_9BACT</name>
<evidence type="ECO:0000256" key="1">
    <source>
        <dbReference type="ARBA" id="ARBA00006739"/>
    </source>
</evidence>
<dbReference type="Pfam" id="PF00535">
    <property type="entry name" value="Glycos_transf_2"/>
    <property type="match status" value="1"/>
</dbReference>
<gene>
    <name evidence="5" type="ORF">TTHT_1946</name>
</gene>
<reference evidence="5 6" key="1">
    <citation type="journal article" date="2012" name="Extremophiles">
        <title>Thermotomaculum hydrothermale gen. nov., sp. nov., a novel heterotrophic thermophile within the phylum Acidobacteria from a deep-sea hydrothermal vent chimney in the Southern Okinawa Trough.</title>
        <authorList>
            <person name="Izumi H."/>
            <person name="Nunoura T."/>
            <person name="Miyazaki M."/>
            <person name="Mino S."/>
            <person name="Toki T."/>
            <person name="Takai K."/>
            <person name="Sako Y."/>
            <person name="Sawabe T."/>
            <person name="Nakagawa S."/>
        </authorList>
    </citation>
    <scope>NUCLEOTIDE SEQUENCE [LARGE SCALE GENOMIC DNA]</scope>
    <source>
        <strain evidence="5 6">AC55</strain>
    </source>
</reference>
<keyword evidence="3 5" id="KW-0808">Transferase</keyword>
<dbReference type="CDD" id="cd04186">
    <property type="entry name" value="GT_2_like_c"/>
    <property type="match status" value="1"/>
</dbReference>
<keyword evidence="6" id="KW-1185">Reference proteome</keyword>
<dbReference type="GO" id="GO:0016757">
    <property type="term" value="F:glycosyltransferase activity"/>
    <property type="evidence" value="ECO:0007669"/>
    <property type="project" value="UniProtKB-KW"/>
</dbReference>
<organism evidence="5 6">
    <name type="scientific">Thermotomaculum hydrothermale</name>
    <dbReference type="NCBI Taxonomy" id="981385"/>
    <lineage>
        <taxon>Bacteria</taxon>
        <taxon>Pseudomonadati</taxon>
        <taxon>Acidobacteriota</taxon>
        <taxon>Holophagae</taxon>
        <taxon>Thermotomaculales</taxon>
        <taxon>Thermotomaculaceae</taxon>
        <taxon>Thermotomaculum</taxon>
    </lineage>
</organism>
<dbReference type="PANTHER" id="PTHR43179">
    <property type="entry name" value="RHAMNOSYLTRANSFERASE WBBL"/>
    <property type="match status" value="1"/>
</dbReference>
<dbReference type="PANTHER" id="PTHR43179:SF12">
    <property type="entry name" value="GALACTOFURANOSYLTRANSFERASE GLFT2"/>
    <property type="match status" value="1"/>
</dbReference>
<evidence type="ECO:0000313" key="6">
    <source>
        <dbReference type="Proteomes" id="UP000595564"/>
    </source>
</evidence>
<feature type="domain" description="Glycosyltransferase 2-like" evidence="4">
    <location>
        <begin position="22"/>
        <end position="70"/>
    </location>
</feature>
<dbReference type="InterPro" id="IPR029044">
    <property type="entry name" value="Nucleotide-diphossugar_trans"/>
</dbReference>
<dbReference type="Gene3D" id="3.90.550.10">
    <property type="entry name" value="Spore Coat Polysaccharide Biosynthesis Protein SpsA, Chain A"/>
    <property type="match status" value="1"/>
</dbReference>
<sequence length="346" mass="40853">MITKNQKEFCIKRKMRFPKIYIIILNYNCWKDTVECVESVLKSRYKNIQVIVIDNNSPDNSMDYIKKFFDGILETSYLKELKLPEVSFTYKPKQYVYVEKEDLNSDYLKKVPITKNKNYPIILIQTGENRGFGAGVNVALRFLLDKEENAFVFLLNPDMVLNEDTIEKLVNCSKNNIGVWGINIYDYYNRRRELFKGGFKVTGYGTVKPVLEFGQRPDFISGSALFCHLDVFRKVGLFDERYFLYWEDADWCFAARNKGFELFFCKDAVGFDKGGKSTGRGELTEYFYTVNLFKFYSKYFPGRKNLMYFFVLLRMIKKFFKGNFRISFAIGKGFWDSLRLKDEKHT</sequence>
<dbReference type="SUPFAM" id="SSF53448">
    <property type="entry name" value="Nucleotide-diphospho-sugar transferases"/>
    <property type="match status" value="1"/>
</dbReference>
<evidence type="ECO:0000256" key="3">
    <source>
        <dbReference type="ARBA" id="ARBA00022679"/>
    </source>
</evidence>